<evidence type="ECO:0000313" key="2">
    <source>
        <dbReference type="Proteomes" id="UP000244005"/>
    </source>
</evidence>
<protein>
    <submittedName>
        <fullName evidence="1">Uncharacterized protein</fullName>
    </submittedName>
</protein>
<name>A0A2R6W7I2_MARPO</name>
<evidence type="ECO:0000313" key="1">
    <source>
        <dbReference type="EMBL" id="PTQ29815.1"/>
    </source>
</evidence>
<dbReference type="Gramene" id="Mp5g19680.1">
    <property type="protein sequence ID" value="Mp5g19680.1.cds"/>
    <property type="gene ID" value="Mp5g19680"/>
</dbReference>
<reference evidence="2" key="1">
    <citation type="journal article" date="2017" name="Cell">
        <title>Insights into land plant evolution garnered from the Marchantia polymorpha genome.</title>
        <authorList>
            <person name="Bowman J.L."/>
            <person name="Kohchi T."/>
            <person name="Yamato K.T."/>
            <person name="Jenkins J."/>
            <person name="Shu S."/>
            <person name="Ishizaki K."/>
            <person name="Yamaoka S."/>
            <person name="Nishihama R."/>
            <person name="Nakamura Y."/>
            <person name="Berger F."/>
            <person name="Adam C."/>
            <person name="Aki S.S."/>
            <person name="Althoff F."/>
            <person name="Araki T."/>
            <person name="Arteaga-Vazquez M.A."/>
            <person name="Balasubrmanian S."/>
            <person name="Barry K."/>
            <person name="Bauer D."/>
            <person name="Boehm C.R."/>
            <person name="Briginshaw L."/>
            <person name="Caballero-Perez J."/>
            <person name="Catarino B."/>
            <person name="Chen F."/>
            <person name="Chiyoda S."/>
            <person name="Chovatia M."/>
            <person name="Davies K.M."/>
            <person name="Delmans M."/>
            <person name="Demura T."/>
            <person name="Dierschke T."/>
            <person name="Dolan L."/>
            <person name="Dorantes-Acosta A.E."/>
            <person name="Eklund D.M."/>
            <person name="Florent S.N."/>
            <person name="Flores-Sandoval E."/>
            <person name="Fujiyama A."/>
            <person name="Fukuzawa H."/>
            <person name="Galik B."/>
            <person name="Grimanelli D."/>
            <person name="Grimwood J."/>
            <person name="Grossniklaus U."/>
            <person name="Hamada T."/>
            <person name="Haseloff J."/>
            <person name="Hetherington A.J."/>
            <person name="Higo A."/>
            <person name="Hirakawa Y."/>
            <person name="Hundley H.N."/>
            <person name="Ikeda Y."/>
            <person name="Inoue K."/>
            <person name="Inoue S.I."/>
            <person name="Ishida S."/>
            <person name="Jia Q."/>
            <person name="Kakita M."/>
            <person name="Kanazawa T."/>
            <person name="Kawai Y."/>
            <person name="Kawashima T."/>
            <person name="Kennedy M."/>
            <person name="Kinose K."/>
            <person name="Kinoshita T."/>
            <person name="Kohara Y."/>
            <person name="Koide E."/>
            <person name="Komatsu K."/>
            <person name="Kopischke S."/>
            <person name="Kubo M."/>
            <person name="Kyozuka J."/>
            <person name="Lagercrantz U."/>
            <person name="Lin S.S."/>
            <person name="Lindquist E."/>
            <person name="Lipzen A.M."/>
            <person name="Lu C.W."/>
            <person name="De Luna E."/>
            <person name="Martienssen R.A."/>
            <person name="Minamino N."/>
            <person name="Mizutani M."/>
            <person name="Mizutani M."/>
            <person name="Mochizuki N."/>
            <person name="Monte I."/>
            <person name="Mosher R."/>
            <person name="Nagasaki H."/>
            <person name="Nakagami H."/>
            <person name="Naramoto S."/>
            <person name="Nishitani K."/>
            <person name="Ohtani M."/>
            <person name="Okamoto T."/>
            <person name="Okumura M."/>
            <person name="Phillips J."/>
            <person name="Pollak B."/>
            <person name="Reinders A."/>
            <person name="Rovekamp M."/>
            <person name="Sano R."/>
            <person name="Sawa S."/>
            <person name="Schmid M.W."/>
            <person name="Shirakawa M."/>
            <person name="Solano R."/>
            <person name="Spunde A."/>
            <person name="Suetsugu N."/>
            <person name="Sugano S."/>
            <person name="Sugiyama A."/>
            <person name="Sun R."/>
            <person name="Suzuki Y."/>
            <person name="Takenaka M."/>
            <person name="Takezawa D."/>
            <person name="Tomogane H."/>
            <person name="Tsuzuki M."/>
            <person name="Ueda T."/>
            <person name="Umeda M."/>
            <person name="Ward J.M."/>
            <person name="Watanabe Y."/>
            <person name="Yazaki K."/>
            <person name="Yokoyama R."/>
            <person name="Yoshitake Y."/>
            <person name="Yotsui I."/>
            <person name="Zachgo S."/>
            <person name="Schmutz J."/>
        </authorList>
    </citation>
    <scope>NUCLEOTIDE SEQUENCE [LARGE SCALE GENOMIC DNA]</scope>
    <source>
        <strain evidence="2">Tak-1</strain>
    </source>
</reference>
<dbReference type="EMBL" id="KZ772806">
    <property type="protein sequence ID" value="PTQ29815.1"/>
    <property type="molecule type" value="Genomic_DNA"/>
</dbReference>
<dbReference type="AlphaFoldDB" id="A0A2R6W7I2"/>
<accession>A0A2R6W7I2</accession>
<sequence>MVMILTHNTRDDYVTITQSFKTVTSKCRISAAEILPSSNKSWLKENQSLCTLQKERFFKACNEQIMTAVAGLNSSTSQPDLRSIRLWARRLRSVTSVRRVFSASTCLRYSLALAMESYSSFMITSCFAGVTRFLARARFSEKQMSELIRTSVLIKIMENSGVPT</sequence>
<gene>
    <name evidence="1" type="ORF">MARPO_0134s0026</name>
</gene>
<organism evidence="1 2">
    <name type="scientific">Marchantia polymorpha</name>
    <name type="common">Common liverwort</name>
    <name type="synonym">Marchantia aquatica</name>
    <dbReference type="NCBI Taxonomy" id="3197"/>
    <lineage>
        <taxon>Eukaryota</taxon>
        <taxon>Viridiplantae</taxon>
        <taxon>Streptophyta</taxon>
        <taxon>Embryophyta</taxon>
        <taxon>Marchantiophyta</taxon>
        <taxon>Marchantiopsida</taxon>
        <taxon>Marchantiidae</taxon>
        <taxon>Marchantiales</taxon>
        <taxon>Marchantiaceae</taxon>
        <taxon>Marchantia</taxon>
    </lineage>
</organism>
<dbReference type="Proteomes" id="UP000244005">
    <property type="component" value="Unassembled WGS sequence"/>
</dbReference>
<proteinExistence type="predicted"/>
<keyword evidence="2" id="KW-1185">Reference proteome</keyword>